<dbReference type="KEGG" id="bkw:BkAM31D_11830"/>
<dbReference type="STRING" id="199441.BkAM31D_11830"/>
<name>A0A1X9MG16_9BACI</name>
<proteinExistence type="predicted"/>
<dbReference type="EMBL" id="CP020814">
    <property type="protein sequence ID" value="ARK30461.1"/>
    <property type="molecule type" value="Genomic_DNA"/>
</dbReference>
<evidence type="ECO:0008006" key="3">
    <source>
        <dbReference type="Google" id="ProtNLM"/>
    </source>
</evidence>
<sequence length="84" mass="9541">MDTNEIRDHITIEDEHGHTKDYAVEALFDMDQHSYALLTSNEETILMRVEDEEDGQYLVGITDPAERDSILDAYEIAVDANPAD</sequence>
<evidence type="ECO:0000313" key="2">
    <source>
        <dbReference type="Proteomes" id="UP000193006"/>
    </source>
</evidence>
<keyword evidence="2" id="KW-1185">Reference proteome</keyword>
<gene>
    <name evidence="1" type="ORF">BkAM31D_11830</name>
</gene>
<dbReference type="Proteomes" id="UP000193006">
    <property type="component" value="Chromosome"/>
</dbReference>
<dbReference type="RefSeq" id="WP_066151239.1">
    <property type="nucleotide sequence ID" value="NZ_CP020814.1"/>
</dbReference>
<protein>
    <recommendedName>
        <fullName evidence="3">DUF1292 domain-containing protein</fullName>
    </recommendedName>
</protein>
<reference evidence="1 2" key="1">
    <citation type="submission" date="2017-04" db="EMBL/GenBank/DDBJ databases">
        <title>Bacillus krulwichiae AM31D Genome sequencing and assembly.</title>
        <authorList>
            <person name="Krulwich T.A."/>
            <person name="Anastor L."/>
            <person name="Ehrlich R."/>
            <person name="Ehrlich G.D."/>
            <person name="Janto B."/>
        </authorList>
    </citation>
    <scope>NUCLEOTIDE SEQUENCE [LARGE SCALE GENOMIC DNA]</scope>
    <source>
        <strain evidence="1 2">AM31D</strain>
    </source>
</reference>
<accession>A0A1X9MG16</accession>
<organism evidence="1 2">
    <name type="scientific">Halalkalibacter krulwichiae</name>
    <dbReference type="NCBI Taxonomy" id="199441"/>
    <lineage>
        <taxon>Bacteria</taxon>
        <taxon>Bacillati</taxon>
        <taxon>Bacillota</taxon>
        <taxon>Bacilli</taxon>
        <taxon>Bacillales</taxon>
        <taxon>Bacillaceae</taxon>
        <taxon>Halalkalibacter</taxon>
    </lineage>
</organism>
<dbReference type="AlphaFoldDB" id="A0A1X9MG16"/>
<dbReference type="InterPro" id="IPR009711">
    <property type="entry name" value="UPF0473"/>
</dbReference>
<dbReference type="Pfam" id="PF06949">
    <property type="entry name" value="DUF1292"/>
    <property type="match status" value="1"/>
</dbReference>
<evidence type="ECO:0000313" key="1">
    <source>
        <dbReference type="EMBL" id="ARK30461.1"/>
    </source>
</evidence>